<dbReference type="Proteomes" id="UP000662200">
    <property type="component" value="Unassembled WGS sequence"/>
</dbReference>
<dbReference type="AlphaFoldDB" id="A0A8J3FKA2"/>
<evidence type="ECO:0000313" key="1">
    <source>
        <dbReference type="EMBL" id="GGK32335.1"/>
    </source>
</evidence>
<reference evidence="1" key="2">
    <citation type="submission" date="2020-09" db="EMBL/GenBank/DDBJ databases">
        <authorList>
            <person name="Sun Q."/>
            <person name="Ohkuma M."/>
        </authorList>
    </citation>
    <scope>NUCLEOTIDE SEQUENCE</scope>
    <source>
        <strain evidence="1">JCM 3091</strain>
    </source>
</reference>
<comment type="caution">
    <text evidence="1">The sequence shown here is derived from an EMBL/GenBank/DDBJ whole genome shotgun (WGS) entry which is preliminary data.</text>
</comment>
<keyword evidence="2" id="KW-1185">Reference proteome</keyword>
<dbReference type="EMBL" id="BMQC01000008">
    <property type="protein sequence ID" value="GGK32335.1"/>
    <property type="molecule type" value="Genomic_DNA"/>
</dbReference>
<proteinExistence type="predicted"/>
<evidence type="ECO:0000313" key="2">
    <source>
        <dbReference type="Proteomes" id="UP000662200"/>
    </source>
</evidence>
<organism evidence="1 2">
    <name type="scientific">Pilimelia terevasa</name>
    <dbReference type="NCBI Taxonomy" id="53372"/>
    <lineage>
        <taxon>Bacteria</taxon>
        <taxon>Bacillati</taxon>
        <taxon>Actinomycetota</taxon>
        <taxon>Actinomycetes</taxon>
        <taxon>Micromonosporales</taxon>
        <taxon>Micromonosporaceae</taxon>
        <taxon>Pilimelia</taxon>
    </lineage>
</organism>
<sequence length="136" mass="14591">MSTETITELRARWAGMIPVATADGLPSMARQYTLGVEAIDQADGDPARAALILRRLIPDTVLADDLDELAERREYRYLVTYTINGGAGYGNAEINRSAPIDGDWTDIPDLLAKGKDVTLLNVIPLPIVAPAVTAGV</sequence>
<name>A0A8J3FKA2_9ACTN</name>
<accession>A0A8J3FKA2</accession>
<dbReference type="RefSeq" id="WP_189114589.1">
    <property type="nucleotide sequence ID" value="NZ_BMQC01000008.1"/>
</dbReference>
<gene>
    <name evidence="1" type="ORF">GCM10010124_26410</name>
</gene>
<reference evidence="1" key="1">
    <citation type="journal article" date="2014" name="Int. J. Syst. Evol. Microbiol.">
        <title>Complete genome sequence of Corynebacterium casei LMG S-19264T (=DSM 44701T), isolated from a smear-ripened cheese.</title>
        <authorList>
            <consortium name="US DOE Joint Genome Institute (JGI-PGF)"/>
            <person name="Walter F."/>
            <person name="Albersmeier A."/>
            <person name="Kalinowski J."/>
            <person name="Ruckert C."/>
        </authorList>
    </citation>
    <scope>NUCLEOTIDE SEQUENCE</scope>
    <source>
        <strain evidence="1">JCM 3091</strain>
    </source>
</reference>
<protein>
    <submittedName>
        <fullName evidence="1">Uncharacterized protein</fullName>
    </submittedName>
</protein>